<evidence type="ECO:0000313" key="3">
    <source>
        <dbReference type="Proteomes" id="UP000265520"/>
    </source>
</evidence>
<dbReference type="AlphaFoldDB" id="A0A392VHM5"/>
<evidence type="ECO:0000313" key="2">
    <source>
        <dbReference type="EMBL" id="MCI87906.1"/>
    </source>
</evidence>
<organism evidence="2 3">
    <name type="scientific">Trifolium medium</name>
    <dbReference type="NCBI Taxonomy" id="97028"/>
    <lineage>
        <taxon>Eukaryota</taxon>
        <taxon>Viridiplantae</taxon>
        <taxon>Streptophyta</taxon>
        <taxon>Embryophyta</taxon>
        <taxon>Tracheophyta</taxon>
        <taxon>Spermatophyta</taxon>
        <taxon>Magnoliopsida</taxon>
        <taxon>eudicotyledons</taxon>
        <taxon>Gunneridae</taxon>
        <taxon>Pentapetalae</taxon>
        <taxon>rosids</taxon>
        <taxon>fabids</taxon>
        <taxon>Fabales</taxon>
        <taxon>Fabaceae</taxon>
        <taxon>Papilionoideae</taxon>
        <taxon>50 kb inversion clade</taxon>
        <taxon>NPAAA clade</taxon>
        <taxon>Hologalegina</taxon>
        <taxon>IRL clade</taxon>
        <taxon>Trifolieae</taxon>
        <taxon>Trifolium</taxon>
    </lineage>
</organism>
<reference evidence="2 3" key="1">
    <citation type="journal article" date="2018" name="Front. Plant Sci.">
        <title>Red Clover (Trifolium pratense) and Zigzag Clover (T. medium) - A Picture of Genomic Similarities and Differences.</title>
        <authorList>
            <person name="Dluhosova J."/>
            <person name="Istvanek J."/>
            <person name="Nedelnik J."/>
            <person name="Repkova J."/>
        </authorList>
    </citation>
    <scope>NUCLEOTIDE SEQUENCE [LARGE SCALE GENOMIC DNA]</scope>
    <source>
        <strain evidence="3">cv. 10/8</strain>
        <tissue evidence="2">Leaf</tissue>
    </source>
</reference>
<dbReference type="EMBL" id="LXQA011178783">
    <property type="protein sequence ID" value="MCI87906.1"/>
    <property type="molecule type" value="Genomic_DNA"/>
</dbReference>
<comment type="caution">
    <text evidence="2">The sequence shown here is derived from an EMBL/GenBank/DDBJ whole genome shotgun (WGS) entry which is preliminary data.</text>
</comment>
<evidence type="ECO:0000256" key="1">
    <source>
        <dbReference type="SAM" id="MobiDB-lite"/>
    </source>
</evidence>
<keyword evidence="3" id="KW-1185">Reference proteome</keyword>
<feature type="region of interest" description="Disordered" evidence="1">
    <location>
        <begin position="1"/>
        <end position="30"/>
    </location>
</feature>
<protein>
    <submittedName>
        <fullName evidence="2">Uncharacterized protein</fullName>
    </submittedName>
</protein>
<accession>A0A392VHM5</accession>
<name>A0A392VHM5_9FABA</name>
<sequence length="30" mass="3200">MSLVSHAWAPDPTPGREKAECAENAEKCNG</sequence>
<feature type="compositionally biased region" description="Basic and acidic residues" evidence="1">
    <location>
        <begin position="14"/>
        <end position="30"/>
    </location>
</feature>
<proteinExistence type="predicted"/>
<dbReference type="Proteomes" id="UP000265520">
    <property type="component" value="Unassembled WGS sequence"/>
</dbReference>
<feature type="non-terminal residue" evidence="2">
    <location>
        <position position="30"/>
    </location>
</feature>